<gene>
    <name evidence="1" type="primary">ORF74889</name>
</gene>
<organism evidence="1">
    <name type="scientific">Arion vulgaris</name>
    <dbReference type="NCBI Taxonomy" id="1028688"/>
    <lineage>
        <taxon>Eukaryota</taxon>
        <taxon>Metazoa</taxon>
        <taxon>Spiralia</taxon>
        <taxon>Lophotrochozoa</taxon>
        <taxon>Mollusca</taxon>
        <taxon>Gastropoda</taxon>
        <taxon>Heterobranchia</taxon>
        <taxon>Euthyneura</taxon>
        <taxon>Panpulmonata</taxon>
        <taxon>Eupulmonata</taxon>
        <taxon>Stylommatophora</taxon>
        <taxon>Helicina</taxon>
        <taxon>Arionoidea</taxon>
        <taxon>Arionidae</taxon>
        <taxon>Arion</taxon>
    </lineage>
</organism>
<dbReference type="AlphaFoldDB" id="A0A0B6ZPX8"/>
<dbReference type="EMBL" id="HACG01023743">
    <property type="protein sequence ID" value="CEK70608.1"/>
    <property type="molecule type" value="Transcribed_RNA"/>
</dbReference>
<evidence type="ECO:0000313" key="1">
    <source>
        <dbReference type="EMBL" id="CEK70608.1"/>
    </source>
</evidence>
<accession>A0A0B6ZPX8</accession>
<protein>
    <submittedName>
        <fullName evidence="1">Uncharacterized protein</fullName>
    </submittedName>
</protein>
<reference evidence="1" key="1">
    <citation type="submission" date="2014-12" db="EMBL/GenBank/DDBJ databases">
        <title>Insight into the proteome of Arion vulgaris.</title>
        <authorList>
            <person name="Aradska J."/>
            <person name="Bulat T."/>
            <person name="Smidak R."/>
            <person name="Sarate P."/>
            <person name="Gangsoo J."/>
            <person name="Sialana F."/>
            <person name="Bilban M."/>
            <person name="Lubec G."/>
        </authorList>
    </citation>
    <scope>NUCLEOTIDE SEQUENCE</scope>
    <source>
        <tissue evidence="1">Skin</tissue>
    </source>
</reference>
<name>A0A0B6ZPX8_9EUPU</name>
<sequence length="58" mass="6480">MATDTANESTLQLKVNTTLVYTIHQKHKNLSNNKVRSQSSQVSCSMLMMVDSCLHNPT</sequence>
<proteinExistence type="predicted"/>